<evidence type="ECO:0000256" key="1">
    <source>
        <dbReference type="SAM" id="Phobius"/>
    </source>
</evidence>
<organism evidence="2 3">
    <name type="scientific">Polystyrenella longa</name>
    <dbReference type="NCBI Taxonomy" id="2528007"/>
    <lineage>
        <taxon>Bacteria</taxon>
        <taxon>Pseudomonadati</taxon>
        <taxon>Planctomycetota</taxon>
        <taxon>Planctomycetia</taxon>
        <taxon>Planctomycetales</taxon>
        <taxon>Planctomycetaceae</taxon>
        <taxon>Polystyrenella</taxon>
    </lineage>
</organism>
<reference evidence="2 3" key="1">
    <citation type="submission" date="2019-02" db="EMBL/GenBank/DDBJ databases">
        <title>Deep-cultivation of Planctomycetes and their phenomic and genomic characterization uncovers novel biology.</title>
        <authorList>
            <person name="Wiegand S."/>
            <person name="Jogler M."/>
            <person name="Boedeker C."/>
            <person name="Pinto D."/>
            <person name="Vollmers J."/>
            <person name="Rivas-Marin E."/>
            <person name="Kohn T."/>
            <person name="Peeters S.H."/>
            <person name="Heuer A."/>
            <person name="Rast P."/>
            <person name="Oberbeckmann S."/>
            <person name="Bunk B."/>
            <person name="Jeske O."/>
            <person name="Meyerdierks A."/>
            <person name="Storesund J.E."/>
            <person name="Kallscheuer N."/>
            <person name="Luecker S."/>
            <person name="Lage O.M."/>
            <person name="Pohl T."/>
            <person name="Merkel B.J."/>
            <person name="Hornburger P."/>
            <person name="Mueller R.-W."/>
            <person name="Bruemmer F."/>
            <person name="Labrenz M."/>
            <person name="Spormann A.M."/>
            <person name="Op den Camp H."/>
            <person name="Overmann J."/>
            <person name="Amann R."/>
            <person name="Jetten M.S.M."/>
            <person name="Mascher T."/>
            <person name="Medema M.H."/>
            <person name="Devos D.P."/>
            <person name="Kaster A.-K."/>
            <person name="Ovreas L."/>
            <person name="Rohde M."/>
            <person name="Galperin M.Y."/>
            <person name="Jogler C."/>
        </authorList>
    </citation>
    <scope>NUCLEOTIDE SEQUENCE [LARGE SCALE GENOMIC DNA]</scope>
    <source>
        <strain evidence="2 3">Pla110</strain>
    </source>
</reference>
<protein>
    <submittedName>
        <fullName evidence="2">Uncharacterized protein</fullName>
    </submittedName>
</protein>
<proteinExistence type="predicted"/>
<evidence type="ECO:0000313" key="3">
    <source>
        <dbReference type="Proteomes" id="UP000317178"/>
    </source>
</evidence>
<keyword evidence="3" id="KW-1185">Reference proteome</keyword>
<keyword evidence="1" id="KW-0472">Membrane</keyword>
<dbReference type="Proteomes" id="UP000317178">
    <property type="component" value="Chromosome"/>
</dbReference>
<name>A0A518CIP9_9PLAN</name>
<dbReference type="RefSeq" id="WP_144993393.1">
    <property type="nucleotide sequence ID" value="NZ_CP036281.1"/>
</dbReference>
<sequence length="74" mass="8809">MNSTPEPSRKQLKHTALYGVPILCIFLLIPAIFSEWWNDEVAPWLWGLLGFWVVLIVCFKTWKRQQRLHEKAEE</sequence>
<accession>A0A518CIP9</accession>
<dbReference type="EMBL" id="CP036281">
    <property type="protein sequence ID" value="QDU79067.1"/>
    <property type="molecule type" value="Genomic_DNA"/>
</dbReference>
<keyword evidence="1" id="KW-0812">Transmembrane</keyword>
<feature type="transmembrane region" description="Helical" evidence="1">
    <location>
        <begin position="43"/>
        <end position="62"/>
    </location>
</feature>
<dbReference type="AlphaFoldDB" id="A0A518CIP9"/>
<evidence type="ECO:0000313" key="2">
    <source>
        <dbReference type="EMBL" id="QDU79067.1"/>
    </source>
</evidence>
<keyword evidence="1" id="KW-1133">Transmembrane helix</keyword>
<feature type="transmembrane region" description="Helical" evidence="1">
    <location>
        <begin position="16"/>
        <end position="37"/>
    </location>
</feature>
<gene>
    <name evidence="2" type="ORF">Pla110_07710</name>
</gene>
<dbReference type="KEGG" id="plon:Pla110_07710"/>